<keyword evidence="3" id="KW-1185">Reference proteome</keyword>
<dbReference type="PANTHER" id="PTHR46656:SF3">
    <property type="entry name" value="PUTATIVE-RELATED"/>
    <property type="match status" value="1"/>
</dbReference>
<evidence type="ECO:0000313" key="3">
    <source>
        <dbReference type="Proteomes" id="UP000306416"/>
    </source>
</evidence>
<sequence>MKKKIVVEGWRFVPHSYACVNMWQCLELIRRDDVELYHRDLPYLKAEWTPSYRLFDVESTAALGALKTPDPAVPPEVLYRIDYPYNLAPVKAQRHFVFGTTEHGVVRPTMLAGNGDLPAQLAASDAVIITPSNWSRAGFLRSGAPEERVVVVPHGVREDIFRPFPAADREAVRRQMGWDDEFVVLSIGTMIGNKGIRYLLKAFAVVQQRYPRMKLCLKGLDGLYPSQRCLKECGDLLTREEAARLQASLVYIGETLSFHEMAALYNACDLYVSPYMAEGFNLPVLEAAACGLPVICTAGGPTDDFIDDSFADKIASTPLRAEGGVMGLDPSLEHLVALLARTMERGVSREVKEAAAGWVRERYTWRHAVDKLLATFFAR</sequence>
<dbReference type="AlphaFoldDB" id="A0A4S1CAJ7"/>
<keyword evidence="2" id="KW-0808">Transferase</keyword>
<dbReference type="SUPFAM" id="SSF53756">
    <property type="entry name" value="UDP-Glycosyltransferase/glycogen phosphorylase"/>
    <property type="match status" value="1"/>
</dbReference>
<dbReference type="InterPro" id="IPR001296">
    <property type="entry name" value="Glyco_trans_1"/>
</dbReference>
<dbReference type="RefSeq" id="WP_135872763.1">
    <property type="nucleotide sequence ID" value="NZ_SRSC01000005.1"/>
</dbReference>
<dbReference type="EMBL" id="SRSC01000005">
    <property type="protein sequence ID" value="TGU70321.1"/>
    <property type="molecule type" value="Genomic_DNA"/>
</dbReference>
<proteinExistence type="predicted"/>
<accession>A0A4S1CAJ7</accession>
<gene>
    <name evidence="2" type="ORF">E4633_19230</name>
</gene>
<dbReference type="Gene3D" id="3.40.50.2000">
    <property type="entry name" value="Glycogen Phosphorylase B"/>
    <property type="match status" value="1"/>
</dbReference>
<evidence type="ECO:0000313" key="2">
    <source>
        <dbReference type="EMBL" id="TGU70321.1"/>
    </source>
</evidence>
<dbReference type="GO" id="GO:0016757">
    <property type="term" value="F:glycosyltransferase activity"/>
    <property type="evidence" value="ECO:0007669"/>
    <property type="project" value="InterPro"/>
</dbReference>
<name>A0A4S1CAJ7_9BACT</name>
<dbReference type="Pfam" id="PF00534">
    <property type="entry name" value="Glycos_transf_1"/>
    <property type="match status" value="1"/>
</dbReference>
<comment type="caution">
    <text evidence="2">The sequence shown here is derived from an EMBL/GenBank/DDBJ whole genome shotgun (WGS) entry which is preliminary data.</text>
</comment>
<reference evidence="2 3" key="1">
    <citation type="submission" date="2019-04" db="EMBL/GenBank/DDBJ databases">
        <title>Geobacter oryzae sp. nov., ferric-reducing bacteria isolated from paddy soil.</title>
        <authorList>
            <person name="Xu Z."/>
            <person name="Masuda Y."/>
            <person name="Itoh H."/>
            <person name="Senoo K."/>
        </authorList>
    </citation>
    <scope>NUCLEOTIDE SEQUENCE [LARGE SCALE GENOMIC DNA]</scope>
    <source>
        <strain evidence="2 3">Red111</strain>
    </source>
</reference>
<feature type="domain" description="Glycosyl transferase family 1" evidence="1">
    <location>
        <begin position="168"/>
        <end position="309"/>
    </location>
</feature>
<protein>
    <submittedName>
        <fullName evidence="2">Glycosyltransferase</fullName>
    </submittedName>
</protein>
<organism evidence="2 3">
    <name type="scientific">Geomonas terrae</name>
    <dbReference type="NCBI Taxonomy" id="2562681"/>
    <lineage>
        <taxon>Bacteria</taxon>
        <taxon>Pseudomonadati</taxon>
        <taxon>Thermodesulfobacteriota</taxon>
        <taxon>Desulfuromonadia</taxon>
        <taxon>Geobacterales</taxon>
        <taxon>Geobacteraceae</taxon>
        <taxon>Geomonas</taxon>
    </lineage>
</organism>
<evidence type="ECO:0000259" key="1">
    <source>
        <dbReference type="Pfam" id="PF00534"/>
    </source>
</evidence>
<dbReference type="PANTHER" id="PTHR46656">
    <property type="entry name" value="PUTATIVE-RELATED"/>
    <property type="match status" value="1"/>
</dbReference>
<dbReference type="Proteomes" id="UP000306416">
    <property type="component" value="Unassembled WGS sequence"/>
</dbReference>